<evidence type="ECO:0000313" key="2">
    <source>
        <dbReference type="EMBL" id="KAF2429395.1"/>
    </source>
</evidence>
<proteinExistence type="predicted"/>
<reference evidence="2" key="1">
    <citation type="journal article" date="2020" name="Stud. Mycol.">
        <title>101 Dothideomycetes genomes: a test case for predicting lifestyles and emergence of pathogens.</title>
        <authorList>
            <person name="Haridas S."/>
            <person name="Albert R."/>
            <person name="Binder M."/>
            <person name="Bloem J."/>
            <person name="Labutti K."/>
            <person name="Salamov A."/>
            <person name="Andreopoulos B."/>
            <person name="Baker S."/>
            <person name="Barry K."/>
            <person name="Bills G."/>
            <person name="Bluhm B."/>
            <person name="Cannon C."/>
            <person name="Castanera R."/>
            <person name="Culley D."/>
            <person name="Daum C."/>
            <person name="Ezra D."/>
            <person name="Gonzalez J."/>
            <person name="Henrissat B."/>
            <person name="Kuo A."/>
            <person name="Liang C."/>
            <person name="Lipzen A."/>
            <person name="Lutzoni F."/>
            <person name="Magnuson J."/>
            <person name="Mondo S."/>
            <person name="Nolan M."/>
            <person name="Ohm R."/>
            <person name="Pangilinan J."/>
            <person name="Park H.-J."/>
            <person name="Ramirez L."/>
            <person name="Alfaro M."/>
            <person name="Sun H."/>
            <person name="Tritt A."/>
            <person name="Yoshinaga Y."/>
            <person name="Zwiers L.-H."/>
            <person name="Turgeon B."/>
            <person name="Goodwin S."/>
            <person name="Spatafora J."/>
            <person name="Crous P."/>
            <person name="Grigoriev I."/>
        </authorList>
    </citation>
    <scope>NUCLEOTIDE SEQUENCE</scope>
    <source>
        <strain evidence="2">CBS 130266</strain>
    </source>
</reference>
<organism evidence="2 3">
    <name type="scientific">Tothia fuscella</name>
    <dbReference type="NCBI Taxonomy" id="1048955"/>
    <lineage>
        <taxon>Eukaryota</taxon>
        <taxon>Fungi</taxon>
        <taxon>Dikarya</taxon>
        <taxon>Ascomycota</taxon>
        <taxon>Pezizomycotina</taxon>
        <taxon>Dothideomycetes</taxon>
        <taxon>Pleosporomycetidae</taxon>
        <taxon>Venturiales</taxon>
        <taxon>Cylindrosympodiaceae</taxon>
        <taxon>Tothia</taxon>
    </lineage>
</organism>
<protein>
    <submittedName>
        <fullName evidence="2">Uncharacterized protein</fullName>
    </submittedName>
</protein>
<keyword evidence="1" id="KW-0812">Transmembrane</keyword>
<name>A0A9P4TXA6_9PEZI</name>
<sequence>MGGVAVAQNVILTVLAIVMGNYLFASPIREASPALQSMHPLDKICQRTPTCQDEEGNL</sequence>
<dbReference type="AlphaFoldDB" id="A0A9P4TXA6"/>
<keyword evidence="1" id="KW-0472">Membrane</keyword>
<keyword evidence="3" id="KW-1185">Reference proteome</keyword>
<gene>
    <name evidence="2" type="ORF">EJ08DRAFT_650425</name>
</gene>
<comment type="caution">
    <text evidence="2">The sequence shown here is derived from an EMBL/GenBank/DDBJ whole genome shotgun (WGS) entry which is preliminary data.</text>
</comment>
<evidence type="ECO:0000313" key="3">
    <source>
        <dbReference type="Proteomes" id="UP000800235"/>
    </source>
</evidence>
<accession>A0A9P4TXA6</accession>
<feature type="transmembrane region" description="Helical" evidence="1">
    <location>
        <begin position="6"/>
        <end position="25"/>
    </location>
</feature>
<dbReference type="Proteomes" id="UP000800235">
    <property type="component" value="Unassembled WGS sequence"/>
</dbReference>
<keyword evidence="1" id="KW-1133">Transmembrane helix</keyword>
<dbReference type="EMBL" id="MU007047">
    <property type="protein sequence ID" value="KAF2429395.1"/>
    <property type="molecule type" value="Genomic_DNA"/>
</dbReference>
<evidence type="ECO:0000256" key="1">
    <source>
        <dbReference type="SAM" id="Phobius"/>
    </source>
</evidence>